<evidence type="ECO:0000256" key="7">
    <source>
        <dbReference type="ARBA" id="ARBA00022989"/>
    </source>
</evidence>
<dbReference type="PRINTS" id="PR00175">
    <property type="entry name" value="NAALASMPORT"/>
</dbReference>
<feature type="transmembrane region" description="Helical" evidence="9">
    <location>
        <begin position="372"/>
        <end position="396"/>
    </location>
</feature>
<dbReference type="FunFam" id="1.20.1740.10:FF:000004">
    <property type="entry name" value="Sodium:alanine symporter family protein"/>
    <property type="match status" value="1"/>
</dbReference>
<dbReference type="GO" id="GO:0005886">
    <property type="term" value="C:plasma membrane"/>
    <property type="evidence" value="ECO:0007669"/>
    <property type="project" value="UniProtKB-SubCell"/>
</dbReference>
<sequence>MIKEIEHIIWSYLAIPTLLIVSLIFTFYYRGAQFRFKEMIKCLTKKTPTSEGVSSFQSFTMALAARVGVGSLAGVALGIYIGGPGSVFWMWVSAFITAAASFAESTLAQIYKRKDGKMYIGGPAYYIEDGLHKKSFAIIYAIIIILTYTFGFSAIQANTIATSFNDVLSIPPLITGIFLAILSGCIIFGGAASIAKMTSKIVPIMALFYIGIGIFVMLTHLSYIPTFFTTILEDAFQPSPLIGGTVMFTIITGIKRGVFSNEAGMGSGAHAAATTDSEFPIEQGYIQAFGVYVTTLFICTITAFLIMVTDAISVADNYSNGIELTQYALTSLFGPIGGIILAIAIFFFAFSTILTGYFYGESNVKYLFKTNHVLFLVRIIVIVVIIISACASAGLIWSLVDIGVGLTATINIIALCYLASEVKKRLRKLP</sequence>
<evidence type="ECO:0000313" key="10">
    <source>
        <dbReference type="EMBL" id="MTK21135.1"/>
    </source>
</evidence>
<dbReference type="NCBIfam" id="TIGR00835">
    <property type="entry name" value="agcS"/>
    <property type="match status" value="1"/>
</dbReference>
<proteinExistence type="inferred from homology"/>
<name>A0A173S3A6_9FIRM</name>
<evidence type="ECO:0000256" key="9">
    <source>
        <dbReference type="RuleBase" id="RU363064"/>
    </source>
</evidence>
<accession>A0A173S3A6</accession>
<dbReference type="GO" id="GO:0005283">
    <property type="term" value="F:amino acid:sodium symporter activity"/>
    <property type="evidence" value="ECO:0007669"/>
    <property type="project" value="InterPro"/>
</dbReference>
<feature type="transmembrane region" description="Helical" evidence="9">
    <location>
        <begin position="402"/>
        <end position="420"/>
    </location>
</feature>
<dbReference type="EMBL" id="WMQE01000012">
    <property type="protein sequence ID" value="MTK21135.1"/>
    <property type="molecule type" value="Genomic_DNA"/>
</dbReference>
<evidence type="ECO:0000313" key="11">
    <source>
        <dbReference type="Proteomes" id="UP000487649"/>
    </source>
</evidence>
<dbReference type="Proteomes" id="UP000487649">
    <property type="component" value="Unassembled WGS sequence"/>
</dbReference>
<feature type="transmembrane region" description="Helical" evidence="9">
    <location>
        <begin position="173"/>
        <end position="194"/>
    </location>
</feature>
<feature type="transmembrane region" description="Helical" evidence="9">
    <location>
        <begin position="235"/>
        <end position="254"/>
    </location>
</feature>
<feature type="transmembrane region" description="Helical" evidence="9">
    <location>
        <begin position="88"/>
        <end position="108"/>
    </location>
</feature>
<keyword evidence="6 9" id="KW-0769">Symport</keyword>
<feature type="transmembrane region" description="Helical" evidence="9">
    <location>
        <begin position="332"/>
        <end position="360"/>
    </location>
</feature>
<keyword evidence="8 9" id="KW-0472">Membrane</keyword>
<evidence type="ECO:0000256" key="5">
    <source>
        <dbReference type="ARBA" id="ARBA00022692"/>
    </source>
</evidence>
<organism evidence="10 11">
    <name type="scientific">Turicibacter sanguinis</name>
    <dbReference type="NCBI Taxonomy" id="154288"/>
    <lineage>
        <taxon>Bacteria</taxon>
        <taxon>Bacillati</taxon>
        <taxon>Bacillota</taxon>
        <taxon>Erysipelotrichia</taxon>
        <taxon>Erysipelotrichales</taxon>
        <taxon>Turicibacteraceae</taxon>
        <taxon>Turicibacter</taxon>
    </lineage>
</organism>
<evidence type="ECO:0000256" key="2">
    <source>
        <dbReference type="ARBA" id="ARBA00009261"/>
    </source>
</evidence>
<feature type="transmembrane region" description="Helical" evidence="9">
    <location>
        <begin position="63"/>
        <end position="82"/>
    </location>
</feature>
<dbReference type="PANTHER" id="PTHR30330:SF1">
    <property type="entry name" value="AMINO-ACID CARRIER PROTEIN ALST"/>
    <property type="match status" value="1"/>
</dbReference>
<evidence type="ECO:0000256" key="6">
    <source>
        <dbReference type="ARBA" id="ARBA00022847"/>
    </source>
</evidence>
<evidence type="ECO:0000256" key="3">
    <source>
        <dbReference type="ARBA" id="ARBA00022448"/>
    </source>
</evidence>
<dbReference type="PANTHER" id="PTHR30330">
    <property type="entry name" value="AGSS FAMILY TRANSPORTER, SODIUM-ALANINE"/>
    <property type="match status" value="1"/>
</dbReference>
<dbReference type="RefSeq" id="WP_006784758.1">
    <property type="nucleotide sequence ID" value="NZ_CABJBH010000014.1"/>
</dbReference>
<keyword evidence="4 9" id="KW-1003">Cell membrane</keyword>
<evidence type="ECO:0000256" key="4">
    <source>
        <dbReference type="ARBA" id="ARBA00022475"/>
    </source>
</evidence>
<keyword evidence="5 9" id="KW-0812">Transmembrane</keyword>
<keyword evidence="7 9" id="KW-1133">Transmembrane helix</keyword>
<feature type="transmembrane region" description="Helical" evidence="9">
    <location>
        <begin position="201"/>
        <end position="223"/>
    </location>
</feature>
<dbReference type="Gene3D" id="1.20.1740.10">
    <property type="entry name" value="Amino acid/polyamine transporter I"/>
    <property type="match status" value="1"/>
</dbReference>
<comment type="subcellular location">
    <subcellularLocation>
        <location evidence="1 9">Cell membrane</location>
        <topology evidence="1 9">Multi-pass membrane protein</topology>
    </subcellularLocation>
</comment>
<dbReference type="AlphaFoldDB" id="A0A173S3A6"/>
<reference evidence="10 11" key="1">
    <citation type="journal article" date="2019" name="Nat. Med.">
        <title>A library of human gut bacterial isolates paired with longitudinal multiomics data enables mechanistic microbiome research.</title>
        <authorList>
            <person name="Poyet M."/>
            <person name="Groussin M."/>
            <person name="Gibbons S.M."/>
            <person name="Avila-Pacheco J."/>
            <person name="Jiang X."/>
            <person name="Kearney S.M."/>
            <person name="Perrotta A.R."/>
            <person name="Berdy B."/>
            <person name="Zhao S."/>
            <person name="Lieberman T.D."/>
            <person name="Swanson P.K."/>
            <person name="Smith M."/>
            <person name="Roesemann S."/>
            <person name="Alexander J.E."/>
            <person name="Rich S.A."/>
            <person name="Livny J."/>
            <person name="Vlamakis H."/>
            <person name="Clish C."/>
            <person name="Bullock K."/>
            <person name="Deik A."/>
            <person name="Scott J."/>
            <person name="Pierce K.A."/>
            <person name="Xavier R.J."/>
            <person name="Alm E.J."/>
        </authorList>
    </citation>
    <scope>NUCLEOTIDE SEQUENCE [LARGE SCALE GENOMIC DNA]</scope>
    <source>
        <strain evidence="10 11">BIOML-A198</strain>
    </source>
</reference>
<evidence type="ECO:0000256" key="8">
    <source>
        <dbReference type="ARBA" id="ARBA00023136"/>
    </source>
</evidence>
<feature type="transmembrane region" description="Helical" evidence="9">
    <location>
        <begin position="12"/>
        <end position="29"/>
    </location>
</feature>
<comment type="caution">
    <text evidence="10">The sequence shown here is derived from an EMBL/GenBank/DDBJ whole genome shotgun (WGS) entry which is preliminary data.</text>
</comment>
<comment type="similarity">
    <text evidence="2 9">Belongs to the alanine or glycine:cation symporter (AGCS) (TC 2.A.25) family.</text>
</comment>
<feature type="transmembrane region" description="Helical" evidence="9">
    <location>
        <begin position="137"/>
        <end position="161"/>
    </location>
</feature>
<dbReference type="InterPro" id="IPR001463">
    <property type="entry name" value="Na/Ala_symport"/>
</dbReference>
<protein>
    <submittedName>
        <fullName evidence="10">Amino acid carrier protein</fullName>
    </submittedName>
</protein>
<dbReference type="OrthoDB" id="9804874at2"/>
<dbReference type="GeneID" id="60058126"/>
<evidence type="ECO:0000256" key="1">
    <source>
        <dbReference type="ARBA" id="ARBA00004651"/>
    </source>
</evidence>
<dbReference type="Pfam" id="PF01235">
    <property type="entry name" value="Na_Ala_symp"/>
    <property type="match status" value="1"/>
</dbReference>
<gene>
    <name evidence="10" type="ORF">GMA92_06845</name>
</gene>
<keyword evidence="3 9" id="KW-0813">Transport</keyword>
<feature type="transmembrane region" description="Helical" evidence="9">
    <location>
        <begin position="289"/>
        <end position="312"/>
    </location>
</feature>